<dbReference type="Proteomes" id="UP000216188">
    <property type="component" value="Unassembled WGS sequence"/>
</dbReference>
<dbReference type="AlphaFoldDB" id="A0A256G972"/>
<accession>A0A256G972</accession>
<organism evidence="1 2">
    <name type="scientific">Brucella pseudogrignonensis</name>
    <dbReference type="NCBI Taxonomy" id="419475"/>
    <lineage>
        <taxon>Bacteria</taxon>
        <taxon>Pseudomonadati</taxon>
        <taxon>Pseudomonadota</taxon>
        <taxon>Alphaproteobacteria</taxon>
        <taxon>Hyphomicrobiales</taxon>
        <taxon>Brucellaceae</taxon>
        <taxon>Brucella/Ochrobactrum group</taxon>
        <taxon>Brucella</taxon>
    </lineage>
</organism>
<sequence length="51" mass="5485">MAINIVVVHSHRSHSGCVVAAGPLLALATARSTGARREHDRKEIDVQIQRG</sequence>
<proteinExistence type="predicted"/>
<comment type="caution">
    <text evidence="1">The sequence shown here is derived from an EMBL/GenBank/DDBJ whole genome shotgun (WGS) entry which is preliminary data.</text>
</comment>
<dbReference type="EMBL" id="NNRM01000039">
    <property type="protein sequence ID" value="OYR23486.1"/>
    <property type="molecule type" value="Genomic_DNA"/>
</dbReference>
<name>A0A256G972_9HYPH</name>
<keyword evidence="2" id="KW-1185">Reference proteome</keyword>
<reference evidence="1 2" key="1">
    <citation type="submission" date="2017-07" db="EMBL/GenBank/DDBJ databases">
        <title>Phylogenetic study on the rhizospheric bacterium Ochrobactrum sp. A44.</title>
        <authorList>
            <person name="Krzyzanowska D.M."/>
            <person name="Ossowicki A."/>
            <person name="Rajewska M."/>
            <person name="Maciag T."/>
            <person name="Kaczynski Z."/>
            <person name="Czerwicka M."/>
            <person name="Jafra S."/>
        </authorList>
    </citation>
    <scope>NUCLEOTIDE SEQUENCE [LARGE SCALE GENOMIC DNA]</scope>
    <source>
        <strain evidence="1 2">CCUG 30717</strain>
    </source>
</reference>
<evidence type="ECO:0000313" key="2">
    <source>
        <dbReference type="Proteomes" id="UP000216188"/>
    </source>
</evidence>
<gene>
    <name evidence="1" type="ORF">CEV34_3490</name>
</gene>
<protein>
    <submittedName>
        <fullName evidence="1">Uncharacterized protein</fullName>
    </submittedName>
</protein>
<evidence type="ECO:0000313" key="1">
    <source>
        <dbReference type="EMBL" id="OYR23486.1"/>
    </source>
</evidence>